<evidence type="ECO:0000259" key="1">
    <source>
        <dbReference type="Pfam" id="PF07727"/>
    </source>
</evidence>
<dbReference type="PANTHER" id="PTHR11439:SF442">
    <property type="entry name" value="CYSTEINE-RICH RLK (RECEPTOR-LIKE PROTEIN KINASE) 8"/>
    <property type="match status" value="1"/>
</dbReference>
<feature type="domain" description="Reverse transcriptase Ty1/copia-type" evidence="1">
    <location>
        <begin position="1"/>
        <end position="56"/>
    </location>
</feature>
<dbReference type="SUPFAM" id="SSF56672">
    <property type="entry name" value="DNA/RNA polymerases"/>
    <property type="match status" value="1"/>
</dbReference>
<keyword evidence="3" id="KW-1185">Reference proteome</keyword>
<accession>A0AAF0W271</accession>
<dbReference type="Pfam" id="PF07727">
    <property type="entry name" value="RVT_2"/>
    <property type="match status" value="1"/>
</dbReference>
<dbReference type="Proteomes" id="UP000077755">
    <property type="component" value="Chromosome 1"/>
</dbReference>
<dbReference type="InterPro" id="IPR043502">
    <property type="entry name" value="DNA/RNA_pol_sf"/>
</dbReference>
<sequence length="292" mass="33030">MHSEFDMSMMGELNYFLGLQIKQTSDGIYVHQGKYVKELLKRFGFENVKSKPTPMSQTSKLFSDESGKSVDITRYRGMIGSLLYLTAFRPDIMYSVCVCARFQANPKESHLNAIKRIFRYLSGTINLGLFYPISNTFDLVGYSDADYAGSQTDRKSTSGVCNFLGSSLVCWQSKKQTSVALSTTEGEYLAAGSCCSQVLWMVQTLKDFGIRCDKVPIYCDNTSTINISENPVLHSRTKHIDVRHHFLRDNVAKGKISLVYVPTEYQLADIFTKPLPEDRFIIIRRELGMCSV</sequence>
<gene>
    <name evidence="2" type="ORF">DCAR_0100877</name>
</gene>
<reference evidence="2" key="2">
    <citation type="submission" date="2022-03" db="EMBL/GenBank/DDBJ databases">
        <title>Draft title - Genomic analysis of global carrot germplasm unveils the trajectory of domestication and the origin of high carotenoid orange carrot.</title>
        <authorList>
            <person name="Iorizzo M."/>
            <person name="Ellison S."/>
            <person name="Senalik D."/>
            <person name="Macko-Podgorni A."/>
            <person name="Grzebelus D."/>
            <person name="Bostan H."/>
            <person name="Rolling W."/>
            <person name="Curaba J."/>
            <person name="Simon P."/>
        </authorList>
    </citation>
    <scope>NUCLEOTIDE SEQUENCE</scope>
    <source>
        <tissue evidence="2">Leaf</tissue>
    </source>
</reference>
<protein>
    <recommendedName>
        <fullName evidence="1">Reverse transcriptase Ty1/copia-type domain-containing protein</fullName>
    </recommendedName>
</protein>
<proteinExistence type="predicted"/>
<evidence type="ECO:0000313" key="3">
    <source>
        <dbReference type="Proteomes" id="UP000077755"/>
    </source>
</evidence>
<dbReference type="InterPro" id="IPR013103">
    <property type="entry name" value="RVT_2"/>
</dbReference>
<evidence type="ECO:0000313" key="2">
    <source>
        <dbReference type="EMBL" id="WOG81726.1"/>
    </source>
</evidence>
<dbReference type="AlphaFoldDB" id="A0AAF0W271"/>
<name>A0AAF0W271_DAUCS</name>
<organism evidence="2 3">
    <name type="scientific">Daucus carota subsp. sativus</name>
    <name type="common">Carrot</name>
    <dbReference type="NCBI Taxonomy" id="79200"/>
    <lineage>
        <taxon>Eukaryota</taxon>
        <taxon>Viridiplantae</taxon>
        <taxon>Streptophyta</taxon>
        <taxon>Embryophyta</taxon>
        <taxon>Tracheophyta</taxon>
        <taxon>Spermatophyta</taxon>
        <taxon>Magnoliopsida</taxon>
        <taxon>eudicotyledons</taxon>
        <taxon>Gunneridae</taxon>
        <taxon>Pentapetalae</taxon>
        <taxon>asterids</taxon>
        <taxon>campanulids</taxon>
        <taxon>Apiales</taxon>
        <taxon>Apiaceae</taxon>
        <taxon>Apioideae</taxon>
        <taxon>Scandiceae</taxon>
        <taxon>Daucinae</taxon>
        <taxon>Daucus</taxon>
        <taxon>Daucus sect. Daucus</taxon>
    </lineage>
</organism>
<dbReference type="EMBL" id="CP093343">
    <property type="protein sequence ID" value="WOG81726.1"/>
    <property type="molecule type" value="Genomic_DNA"/>
</dbReference>
<dbReference type="CDD" id="cd09272">
    <property type="entry name" value="RNase_HI_RT_Ty1"/>
    <property type="match status" value="1"/>
</dbReference>
<reference evidence="2" key="1">
    <citation type="journal article" date="2016" name="Nat. Genet.">
        <title>A high-quality carrot genome assembly provides new insights into carotenoid accumulation and asterid genome evolution.</title>
        <authorList>
            <person name="Iorizzo M."/>
            <person name="Ellison S."/>
            <person name="Senalik D."/>
            <person name="Zeng P."/>
            <person name="Satapoomin P."/>
            <person name="Huang J."/>
            <person name="Bowman M."/>
            <person name="Iovene M."/>
            <person name="Sanseverino W."/>
            <person name="Cavagnaro P."/>
            <person name="Yildiz M."/>
            <person name="Macko-Podgorni A."/>
            <person name="Moranska E."/>
            <person name="Grzebelus E."/>
            <person name="Grzebelus D."/>
            <person name="Ashrafi H."/>
            <person name="Zheng Z."/>
            <person name="Cheng S."/>
            <person name="Spooner D."/>
            <person name="Van Deynze A."/>
            <person name="Simon P."/>
        </authorList>
    </citation>
    <scope>NUCLEOTIDE SEQUENCE</scope>
    <source>
        <tissue evidence="2">Leaf</tissue>
    </source>
</reference>
<dbReference type="PANTHER" id="PTHR11439">
    <property type="entry name" value="GAG-POL-RELATED RETROTRANSPOSON"/>
    <property type="match status" value="1"/>
</dbReference>